<protein>
    <submittedName>
        <fullName evidence="2">Oligosaccharide repeat unit polymerase</fullName>
    </submittedName>
</protein>
<keyword evidence="1" id="KW-1133">Transmembrane helix</keyword>
<accession>A0A9X2KRM4</accession>
<keyword evidence="1" id="KW-0812">Transmembrane</keyword>
<proteinExistence type="predicted"/>
<reference evidence="2" key="1">
    <citation type="submission" date="2022-05" db="EMBL/GenBank/DDBJ databases">
        <title>Sphingomonas sp. strain RP10 Genome sequencing and assembly.</title>
        <authorList>
            <person name="Kim I."/>
        </authorList>
    </citation>
    <scope>NUCLEOTIDE SEQUENCE</scope>
    <source>
        <strain evidence="2">RP10</strain>
    </source>
</reference>
<feature type="transmembrane region" description="Helical" evidence="1">
    <location>
        <begin position="479"/>
        <end position="512"/>
    </location>
</feature>
<name>A0A9X2KRM4_9SPHN</name>
<feature type="transmembrane region" description="Helical" evidence="1">
    <location>
        <begin position="304"/>
        <end position="320"/>
    </location>
</feature>
<gene>
    <name evidence="2" type="ORF">M9979_15025</name>
</gene>
<feature type="transmembrane region" description="Helical" evidence="1">
    <location>
        <begin position="96"/>
        <end position="115"/>
    </location>
</feature>
<dbReference type="RefSeq" id="WP_254290172.1">
    <property type="nucleotide sequence ID" value="NZ_JAMLDY010000021.1"/>
</dbReference>
<dbReference type="AlphaFoldDB" id="A0A9X2KRM4"/>
<evidence type="ECO:0000313" key="3">
    <source>
        <dbReference type="Proteomes" id="UP001139486"/>
    </source>
</evidence>
<feature type="transmembrane region" description="Helical" evidence="1">
    <location>
        <begin position="67"/>
        <end position="84"/>
    </location>
</feature>
<feature type="transmembrane region" description="Helical" evidence="1">
    <location>
        <begin position="247"/>
        <end position="267"/>
    </location>
</feature>
<feature type="transmembrane region" description="Helical" evidence="1">
    <location>
        <begin position="438"/>
        <end position="459"/>
    </location>
</feature>
<feature type="transmembrane region" description="Helical" evidence="1">
    <location>
        <begin position="279"/>
        <end position="298"/>
    </location>
</feature>
<dbReference type="EMBL" id="JAMLDY010000021">
    <property type="protein sequence ID" value="MCP3736180.1"/>
    <property type="molecule type" value="Genomic_DNA"/>
</dbReference>
<evidence type="ECO:0000256" key="1">
    <source>
        <dbReference type="SAM" id="Phobius"/>
    </source>
</evidence>
<keyword evidence="1" id="KW-0472">Membrane</keyword>
<feature type="transmembrane region" description="Helical" evidence="1">
    <location>
        <begin position="206"/>
        <end position="227"/>
    </location>
</feature>
<organism evidence="2 3">
    <name type="scientific">Sphingomonas liriopis</name>
    <dbReference type="NCBI Taxonomy" id="2949094"/>
    <lineage>
        <taxon>Bacteria</taxon>
        <taxon>Pseudomonadati</taxon>
        <taxon>Pseudomonadota</taxon>
        <taxon>Alphaproteobacteria</taxon>
        <taxon>Sphingomonadales</taxon>
        <taxon>Sphingomonadaceae</taxon>
        <taxon>Sphingomonas</taxon>
    </lineage>
</organism>
<feature type="transmembrane region" description="Helical" evidence="1">
    <location>
        <begin position="164"/>
        <end position="185"/>
    </location>
</feature>
<comment type="caution">
    <text evidence="2">The sequence shown here is derived from an EMBL/GenBank/DDBJ whole genome shotgun (WGS) entry which is preliminary data.</text>
</comment>
<dbReference type="Proteomes" id="UP001139486">
    <property type="component" value="Unassembled WGS sequence"/>
</dbReference>
<keyword evidence="3" id="KW-1185">Reference proteome</keyword>
<evidence type="ECO:0000313" key="2">
    <source>
        <dbReference type="EMBL" id="MCP3736180.1"/>
    </source>
</evidence>
<dbReference type="NCBIfam" id="TIGR04370">
    <property type="entry name" value="glyco_rpt_poly"/>
    <property type="match status" value="1"/>
</dbReference>
<feature type="transmembrane region" description="Helical" evidence="1">
    <location>
        <begin position="327"/>
        <end position="346"/>
    </location>
</feature>
<feature type="transmembrane region" description="Helical" evidence="1">
    <location>
        <begin position="127"/>
        <end position="144"/>
    </location>
</feature>
<sequence>MAAAGAVCPRSYHLAGAFRTVDGGHPVDASSVARPRPLDRQAVAFVDINGVARCAWPAYSRRMSRQFSTAVWTLGAAILVLLIANGSPTAGWAGDASMLLLAATFIASMIAMAFASTNHRMQLSLQLMTIYFSIYLVLPGYNHASINLFPFFGFSYSPEVRTSAAVIVMLFMIAVAVGYIVMPPARAHGRPGVVAHSTGRVIQDNGLLGVVLTIVSLISMAAFVKAIGLSAALGTRETLDAATSDNVAAGFAVAVPRAVTFLPLIYGTLLVKFSKSKRLGVLLLLINTPIFLVVNFPLSLPRSQVFGIIILFLLLIVNFKKVSARSVLSSAYVFGALIAMPVLNHFSRRGGTLADLNLRQVTSSYFESGDFDGYQSVANSVVYVDLYHHTAGVQLLSAILFFVPRSIWPGKGEPTGQLTSEAVGYTFTNISQPLPSEFYVDFGWAGVIIGGLLLGMVFSRLDRWIDRGWVTDHRTRLAAGWLMGFGLTVFRGTLLGVLPPFVIVALGLWVIARWGMQPIRQMEREDLG</sequence>